<dbReference type="InterPro" id="IPR001248">
    <property type="entry name" value="Pur-cyt_permease"/>
</dbReference>
<evidence type="ECO:0008006" key="9">
    <source>
        <dbReference type="Google" id="ProtNLM"/>
    </source>
</evidence>
<dbReference type="GO" id="GO:0005886">
    <property type="term" value="C:plasma membrane"/>
    <property type="evidence" value="ECO:0007669"/>
    <property type="project" value="TreeGrafter"/>
</dbReference>
<keyword evidence="5 6" id="KW-0472">Membrane</keyword>
<keyword evidence="3 6" id="KW-0812">Transmembrane</keyword>
<keyword evidence="8" id="KW-1185">Reference proteome</keyword>
<dbReference type="Gene3D" id="1.10.4160.10">
    <property type="entry name" value="Hydantoin permease"/>
    <property type="match status" value="1"/>
</dbReference>
<dbReference type="NCBIfam" id="TIGR02358">
    <property type="entry name" value="thia_cytX"/>
    <property type="match status" value="1"/>
</dbReference>
<feature type="transmembrane region" description="Helical" evidence="6">
    <location>
        <begin position="236"/>
        <end position="263"/>
    </location>
</feature>
<feature type="transmembrane region" description="Helical" evidence="6">
    <location>
        <begin position="26"/>
        <end position="46"/>
    </location>
</feature>
<name>A0A7U7ELV1_9GAMM</name>
<evidence type="ECO:0000313" key="8">
    <source>
        <dbReference type="Proteomes" id="UP000583387"/>
    </source>
</evidence>
<dbReference type="PANTHER" id="PTHR30569:SF0">
    <property type="entry name" value="CYTOSINE PERMEASE"/>
    <property type="match status" value="1"/>
</dbReference>
<sequence>MTTPSPYVPDLAVPADRRQFGARDLFSLWFSLGIGLMVLQLGALLAPGLGMAGALTAILAGTLVGVLLLGAVAVIGTDTGLASMAALRLSLGSRGATLPAVLNLLQLVGWGAFEIIVMRDAASLLAGRAFGADSALTNPLLWTLFFGALATFLAVAGPLTFVRRVLRKWGIWLLLGACAWLTWNLFARADLAALWASRGDGSLPFALGFDIAIAMPLSWLPLIADYSRFGKRPGGVFAGTAIGFFLGNVWLMSLGVAYTLAFATSSAEANALLLALAGAGLGIPLLLILLDESENAFADIHSAAVSVAILAPLRVEHLALAIGLLCTVIAGLAPLAEYQNFLLLIGSVFAPLFGVVLVDHFVLRRRRVDLAPRQALRWDTLLAWGCGVLLYHLLAHFAPQIGASLPALLLAGGLQFVLGRSAAAVAARVVD</sequence>
<feature type="transmembrane region" description="Helical" evidence="6">
    <location>
        <begin position="139"/>
        <end position="162"/>
    </location>
</feature>
<organism evidence="7 8">
    <name type="scientific">Zestomonas carbonaria</name>
    <dbReference type="NCBI Taxonomy" id="2762745"/>
    <lineage>
        <taxon>Bacteria</taxon>
        <taxon>Pseudomonadati</taxon>
        <taxon>Pseudomonadota</taxon>
        <taxon>Gammaproteobacteria</taxon>
        <taxon>Pseudomonadales</taxon>
        <taxon>Pseudomonadaceae</taxon>
        <taxon>Zestomonas</taxon>
    </lineage>
</organism>
<proteinExistence type="inferred from homology"/>
<evidence type="ECO:0000256" key="5">
    <source>
        <dbReference type="ARBA" id="ARBA00023136"/>
    </source>
</evidence>
<protein>
    <recommendedName>
        <fullName evidence="9">Hydroxymethylpyrimidine transporter CytX</fullName>
    </recommendedName>
</protein>
<dbReference type="RefSeq" id="WP_187669883.1">
    <property type="nucleotide sequence ID" value="NZ_CAJFCI010000023.1"/>
</dbReference>
<dbReference type="AlphaFoldDB" id="A0A7U7ELV1"/>
<evidence type="ECO:0000256" key="2">
    <source>
        <dbReference type="ARBA" id="ARBA00008974"/>
    </source>
</evidence>
<evidence type="ECO:0000313" key="7">
    <source>
        <dbReference type="EMBL" id="CAD5106520.1"/>
    </source>
</evidence>
<comment type="similarity">
    <text evidence="2">Belongs to the purine-cytosine permease (2.A.39) family.</text>
</comment>
<evidence type="ECO:0000256" key="6">
    <source>
        <dbReference type="SAM" id="Phobius"/>
    </source>
</evidence>
<dbReference type="GO" id="GO:0015209">
    <property type="term" value="F:cytosine transmembrane transporter activity"/>
    <property type="evidence" value="ECO:0007669"/>
    <property type="project" value="InterPro"/>
</dbReference>
<feature type="transmembrane region" description="Helical" evidence="6">
    <location>
        <begin position="341"/>
        <end position="363"/>
    </location>
</feature>
<keyword evidence="4 6" id="KW-1133">Transmembrane helix</keyword>
<dbReference type="PANTHER" id="PTHR30569">
    <property type="entry name" value="CYTOSINE TRANSPORTER CODB"/>
    <property type="match status" value="1"/>
</dbReference>
<dbReference type="InterPro" id="IPR030191">
    <property type="entry name" value="CodB"/>
</dbReference>
<feature type="transmembrane region" description="Helical" evidence="6">
    <location>
        <begin position="206"/>
        <end position="224"/>
    </location>
</feature>
<evidence type="ECO:0000256" key="4">
    <source>
        <dbReference type="ARBA" id="ARBA00022989"/>
    </source>
</evidence>
<dbReference type="EMBL" id="CAJFCI010000023">
    <property type="protein sequence ID" value="CAD5106520.1"/>
    <property type="molecule type" value="Genomic_DNA"/>
</dbReference>
<feature type="transmembrane region" description="Helical" evidence="6">
    <location>
        <begin position="318"/>
        <end position="335"/>
    </location>
</feature>
<reference evidence="7 8" key="1">
    <citation type="submission" date="2020-08" db="EMBL/GenBank/DDBJ databases">
        <authorList>
            <person name="Criscuolo A."/>
        </authorList>
    </citation>
    <scope>NUCLEOTIDE SEQUENCE [LARGE SCALE GENOMIC DNA]</scope>
    <source>
        <strain evidence="7">CIP111764</strain>
    </source>
</reference>
<comment type="caution">
    <text evidence="7">The sequence shown here is derived from an EMBL/GenBank/DDBJ whole genome shotgun (WGS) entry which is preliminary data.</text>
</comment>
<evidence type="ECO:0000256" key="1">
    <source>
        <dbReference type="ARBA" id="ARBA00004141"/>
    </source>
</evidence>
<comment type="subcellular location">
    <subcellularLocation>
        <location evidence="1">Membrane</location>
        <topology evidence="1">Multi-pass membrane protein</topology>
    </subcellularLocation>
</comment>
<feature type="transmembrane region" description="Helical" evidence="6">
    <location>
        <begin position="269"/>
        <end position="290"/>
    </location>
</feature>
<dbReference type="InterPro" id="IPR012732">
    <property type="entry name" value="Thia_CytX"/>
</dbReference>
<dbReference type="Proteomes" id="UP000583387">
    <property type="component" value="Unassembled WGS sequence"/>
</dbReference>
<feature type="transmembrane region" description="Helical" evidence="6">
    <location>
        <begin position="375"/>
        <end position="394"/>
    </location>
</feature>
<dbReference type="Pfam" id="PF02133">
    <property type="entry name" value="Transp_cyt_pur"/>
    <property type="match status" value="1"/>
</dbReference>
<gene>
    <name evidence="7" type="ORF">PSEWESI4_00783</name>
</gene>
<evidence type="ECO:0000256" key="3">
    <source>
        <dbReference type="ARBA" id="ARBA00022692"/>
    </source>
</evidence>
<feature type="transmembrane region" description="Helical" evidence="6">
    <location>
        <begin position="169"/>
        <end position="186"/>
    </location>
</feature>
<feature type="transmembrane region" description="Helical" evidence="6">
    <location>
        <begin position="96"/>
        <end position="119"/>
    </location>
</feature>
<accession>A0A7U7ELV1</accession>
<feature type="transmembrane region" description="Helical" evidence="6">
    <location>
        <begin position="52"/>
        <end position="75"/>
    </location>
</feature>